<reference evidence="6" key="1">
    <citation type="submission" date="2015-09" db="EMBL/GenBank/DDBJ databases">
        <authorList>
            <consortium name="Pathogen Informatics"/>
        </authorList>
    </citation>
    <scope>NUCLEOTIDE SEQUENCE [LARGE SCALE GENOMIC DNA]</scope>
    <source>
        <strain evidence="6">Lake Konstanz</strain>
    </source>
</reference>
<feature type="coiled-coil region" evidence="2">
    <location>
        <begin position="524"/>
        <end position="579"/>
    </location>
</feature>
<dbReference type="OrthoDB" id="3176171at2759"/>
<feature type="domain" description="Kinesin motor" evidence="4">
    <location>
        <begin position="7"/>
        <end position="441"/>
    </location>
</feature>
<keyword evidence="6" id="KW-1185">Reference proteome</keyword>
<dbReference type="AlphaFoldDB" id="A0A0S4JN49"/>
<gene>
    <name evidence="5" type="ORF">BSAL_24180</name>
</gene>
<dbReference type="GO" id="GO:0016887">
    <property type="term" value="F:ATP hydrolysis activity"/>
    <property type="evidence" value="ECO:0007669"/>
    <property type="project" value="TreeGrafter"/>
</dbReference>
<dbReference type="PROSITE" id="PS50067">
    <property type="entry name" value="KINESIN_MOTOR_2"/>
    <property type="match status" value="1"/>
</dbReference>
<feature type="region of interest" description="Disordered" evidence="3">
    <location>
        <begin position="257"/>
        <end position="316"/>
    </location>
</feature>
<dbReference type="Gene3D" id="3.40.850.10">
    <property type="entry name" value="Kinesin motor domain"/>
    <property type="match status" value="1"/>
</dbReference>
<feature type="compositionally biased region" description="Polar residues" evidence="3">
    <location>
        <begin position="259"/>
        <end position="268"/>
    </location>
</feature>
<keyword evidence="1" id="KW-0067">ATP-binding</keyword>
<keyword evidence="1" id="KW-0505">Motor protein</keyword>
<feature type="compositionally biased region" description="Polar residues" evidence="3">
    <location>
        <begin position="645"/>
        <end position="659"/>
    </location>
</feature>
<evidence type="ECO:0000313" key="6">
    <source>
        <dbReference type="Proteomes" id="UP000051952"/>
    </source>
</evidence>
<dbReference type="PANTHER" id="PTHR24115">
    <property type="entry name" value="KINESIN-RELATED"/>
    <property type="match status" value="1"/>
</dbReference>
<dbReference type="InterPro" id="IPR036961">
    <property type="entry name" value="Kinesin_motor_dom_sf"/>
</dbReference>
<proteinExistence type="inferred from homology"/>
<feature type="region of interest" description="Disordered" evidence="3">
    <location>
        <begin position="645"/>
        <end position="670"/>
    </location>
</feature>
<evidence type="ECO:0000259" key="4">
    <source>
        <dbReference type="PROSITE" id="PS50067"/>
    </source>
</evidence>
<comment type="similarity">
    <text evidence="1">Belongs to the TRAFAC class myosin-kinesin ATPase superfamily. Kinesin family.</text>
</comment>
<dbReference type="GO" id="GO:0005874">
    <property type="term" value="C:microtubule"/>
    <property type="evidence" value="ECO:0007669"/>
    <property type="project" value="TreeGrafter"/>
</dbReference>
<dbReference type="GO" id="GO:0005871">
    <property type="term" value="C:kinesin complex"/>
    <property type="evidence" value="ECO:0007669"/>
    <property type="project" value="TreeGrafter"/>
</dbReference>
<dbReference type="SMART" id="SM00129">
    <property type="entry name" value="KISc"/>
    <property type="match status" value="1"/>
</dbReference>
<feature type="binding site" evidence="1">
    <location>
        <begin position="107"/>
        <end position="114"/>
    </location>
    <ligand>
        <name>ATP</name>
        <dbReference type="ChEBI" id="CHEBI:30616"/>
    </ligand>
</feature>
<dbReference type="InterPro" id="IPR027640">
    <property type="entry name" value="Kinesin-like_fam"/>
</dbReference>
<dbReference type="OMA" id="RSTEMNA"/>
<evidence type="ECO:0000256" key="3">
    <source>
        <dbReference type="SAM" id="MobiDB-lite"/>
    </source>
</evidence>
<keyword evidence="1" id="KW-0547">Nucleotide-binding</keyword>
<dbReference type="EMBL" id="CYKH01001780">
    <property type="protein sequence ID" value="CUG89941.1"/>
    <property type="molecule type" value="Genomic_DNA"/>
</dbReference>
<dbReference type="GO" id="GO:0007018">
    <property type="term" value="P:microtubule-based movement"/>
    <property type="evidence" value="ECO:0007669"/>
    <property type="project" value="InterPro"/>
</dbReference>
<name>A0A0S4JN49_BODSA</name>
<dbReference type="VEuPathDB" id="TriTrypDB:BSAL_24180"/>
<dbReference type="SUPFAM" id="SSF52540">
    <property type="entry name" value="P-loop containing nucleoside triphosphate hydrolases"/>
    <property type="match status" value="1"/>
</dbReference>
<dbReference type="InterPro" id="IPR001752">
    <property type="entry name" value="Kinesin_motor_dom"/>
</dbReference>
<sequence>MIEAPKRVSVAVRVRPVLRSGGGLGRGGGGSHSHQQEKFELEATSRINDTQIKVEQKRQEEACRSSVFSFDYIFDQESTQLEVYEDAAVELVDGALTGINATILAYGQTGSGKTHTVLGEVKHNPLENDLLTSNSGLFLRVLNDLMEYKKRREKDLHVIVGLSCVEIYNDTIRDLFGGSPNETPPTIKASMVGDDVYLPSLIIKEVTSLSAVFSEIQLAISRRQSRSTEMNAASSRSHCLFMIDLLQAAATAPKPSLSLLDTQKNSANGDDAKVSRTRGMSMADTKKDPKNRARGQTMGPSANASPSTPPAVSPTTAQPQEVAFLGTILNVPGQTEPVWASKILLADLAGSERIKNSGVVGDGFAEATAINSSLTALGKVVHSLHEGSYVSYRSSSLTTLLKPTFCHPSSRVLLLAQVSPTQLTYDETVNTLHFANRVKDMKVTTTTGAEAEKMLFDFIEAEKLYDSLVGDLRIWSVESGCKTVIRRQIAKQNPSILYYDQKARRPHKREERRAVLEQLGYLDIAAAEKDQQIIQRQRDIEREERQLHELHANERRIQVAAYQEQRGELESELKSATGDATSHQIKQLVLDNSAITTGLTVDEEVDFALLMGQHLDGLKRVGALEIQKLDAELASLSDQAKLQKSRSQGGTVFSDPQQLTDHEESSSQGAADDATYANACWGHCAAKRFFASVMELREGQLRLNIAKTQTTALENWLKKKEAAEGR</sequence>
<dbReference type="Pfam" id="PF00225">
    <property type="entry name" value="Kinesin"/>
    <property type="match status" value="2"/>
</dbReference>
<dbReference type="GO" id="GO:0008017">
    <property type="term" value="F:microtubule binding"/>
    <property type="evidence" value="ECO:0007669"/>
    <property type="project" value="InterPro"/>
</dbReference>
<dbReference type="InterPro" id="IPR027417">
    <property type="entry name" value="P-loop_NTPase"/>
</dbReference>
<accession>A0A0S4JN49</accession>
<evidence type="ECO:0000313" key="5">
    <source>
        <dbReference type="EMBL" id="CUG89941.1"/>
    </source>
</evidence>
<evidence type="ECO:0000256" key="2">
    <source>
        <dbReference type="SAM" id="Coils"/>
    </source>
</evidence>
<dbReference type="Proteomes" id="UP000051952">
    <property type="component" value="Unassembled WGS sequence"/>
</dbReference>
<dbReference type="PRINTS" id="PR00380">
    <property type="entry name" value="KINESINHEAVY"/>
</dbReference>
<dbReference type="GO" id="GO:0003777">
    <property type="term" value="F:microtubule motor activity"/>
    <property type="evidence" value="ECO:0007669"/>
    <property type="project" value="InterPro"/>
</dbReference>
<evidence type="ECO:0000256" key="1">
    <source>
        <dbReference type="PROSITE-ProRule" id="PRU00283"/>
    </source>
</evidence>
<dbReference type="PANTHER" id="PTHR24115:SF953">
    <property type="entry name" value="PUTATIVE-RELATED"/>
    <property type="match status" value="1"/>
</dbReference>
<organism evidence="5 6">
    <name type="scientific">Bodo saltans</name>
    <name type="common">Flagellated protozoan</name>
    <dbReference type="NCBI Taxonomy" id="75058"/>
    <lineage>
        <taxon>Eukaryota</taxon>
        <taxon>Discoba</taxon>
        <taxon>Euglenozoa</taxon>
        <taxon>Kinetoplastea</taxon>
        <taxon>Metakinetoplastina</taxon>
        <taxon>Eubodonida</taxon>
        <taxon>Bodonidae</taxon>
        <taxon>Bodo</taxon>
    </lineage>
</organism>
<keyword evidence="2" id="KW-0175">Coiled coil</keyword>
<dbReference type="GO" id="GO:0005524">
    <property type="term" value="F:ATP binding"/>
    <property type="evidence" value="ECO:0007669"/>
    <property type="project" value="UniProtKB-UniRule"/>
</dbReference>
<protein>
    <submittedName>
        <fullName evidence="5">Kinesin, putative</fullName>
    </submittedName>
</protein>